<dbReference type="AlphaFoldDB" id="W8C1X7"/>
<organism evidence="1">
    <name type="scientific">Ceratitis capitata</name>
    <name type="common">Mediterranean fruit fly</name>
    <name type="synonym">Tephritis capitata</name>
    <dbReference type="NCBI Taxonomy" id="7213"/>
    <lineage>
        <taxon>Eukaryota</taxon>
        <taxon>Metazoa</taxon>
        <taxon>Ecdysozoa</taxon>
        <taxon>Arthropoda</taxon>
        <taxon>Hexapoda</taxon>
        <taxon>Insecta</taxon>
        <taxon>Pterygota</taxon>
        <taxon>Neoptera</taxon>
        <taxon>Endopterygota</taxon>
        <taxon>Diptera</taxon>
        <taxon>Brachycera</taxon>
        <taxon>Muscomorpha</taxon>
        <taxon>Tephritoidea</taxon>
        <taxon>Tephritidae</taxon>
        <taxon>Ceratitis</taxon>
        <taxon>Ceratitis</taxon>
    </lineage>
</organism>
<reference evidence="1" key="2">
    <citation type="journal article" date="2014" name="BMC Genomics">
        <title>A genomic perspective to assessing quality of mass-reared SIT flies used in Mediterranean fruit fly (Ceratitis capitata) eradication in California.</title>
        <authorList>
            <person name="Calla B."/>
            <person name="Hall B."/>
            <person name="Hou S."/>
            <person name="Geib S.M."/>
        </authorList>
    </citation>
    <scope>NUCLEOTIDE SEQUENCE</scope>
</reference>
<dbReference type="EMBL" id="GAMC01010843">
    <property type="protein sequence ID" value="JAB95712.1"/>
    <property type="molecule type" value="mRNA"/>
</dbReference>
<dbReference type="EMBL" id="GAMC01010841">
    <property type="protein sequence ID" value="JAB95714.1"/>
    <property type="molecule type" value="mRNA"/>
</dbReference>
<protein>
    <submittedName>
        <fullName evidence="1">Uncharacterized protein</fullName>
    </submittedName>
</protein>
<proteinExistence type="evidence at transcript level"/>
<accession>W8C1X7</accession>
<sequence length="150" mass="17459">MLQTPAALNRQKCMERIKIRNSLAAPKTQEPNECDPQKPKSILARRTTAECPKNVSPEFEALLKPYKVPRGPLMPLKIIRHKPKCTESKEVEKSIDELDPAMARYMRTVMEQNSIQVSLYDIDFYGRLNKRGRYNRIMLCNEKRRALGRK</sequence>
<evidence type="ECO:0000313" key="1">
    <source>
        <dbReference type="EMBL" id="JAB95714.1"/>
    </source>
</evidence>
<name>W8C1X7_CERCA</name>
<reference evidence="1" key="1">
    <citation type="submission" date="2013-07" db="EMBL/GenBank/DDBJ databases">
        <authorList>
            <person name="Geib S."/>
        </authorList>
    </citation>
    <scope>NUCLEOTIDE SEQUENCE</scope>
</reference>